<evidence type="ECO:0000313" key="9">
    <source>
        <dbReference type="Proteomes" id="UP000521868"/>
    </source>
</evidence>
<gene>
    <name evidence="8" type="ORF">RAMLITH_10150</name>
</gene>
<evidence type="ECO:0000313" key="8">
    <source>
        <dbReference type="EMBL" id="NKE66181.1"/>
    </source>
</evidence>
<dbReference type="RefSeq" id="WP_168107307.1">
    <property type="nucleotide sequence ID" value="NZ_VTOX01000003.1"/>
</dbReference>
<protein>
    <recommendedName>
        <fullName evidence="2 5">Basal-body rod modification protein FlgD</fullName>
    </recommendedName>
</protein>
<dbReference type="GO" id="GO:0044781">
    <property type="term" value="P:bacterial-type flagellum organization"/>
    <property type="evidence" value="ECO:0007669"/>
    <property type="project" value="UniProtKB-UniRule"/>
</dbReference>
<evidence type="ECO:0000256" key="1">
    <source>
        <dbReference type="ARBA" id="ARBA00010577"/>
    </source>
</evidence>
<evidence type="ECO:0000256" key="2">
    <source>
        <dbReference type="ARBA" id="ARBA00016013"/>
    </source>
</evidence>
<feature type="domain" description="FlgD Tudor-like" evidence="7">
    <location>
        <begin position="84"/>
        <end position="216"/>
    </location>
</feature>
<dbReference type="InterPro" id="IPR005648">
    <property type="entry name" value="FlgD"/>
</dbReference>
<sequence length="219" mass="22008">MSIGALSASDPTAASAAAQATPASAANEQRFLKLLVTQLKNQDPLNPMENAQLTSQLAQMSTVSGIEKMNATLQTMLAQSGAGQMMQAAGMVGRWALAPGSSLPAGEGPAAFAVELPSSAASVQALVTDAAGTVVRTIDLGAQPGGLHDAAWDRLDDAGRPVPAGAYQVRVVAANGPATVPASTLVYEQVGGVAPGPAGVSLDLASGRRIALSDVRILR</sequence>
<keyword evidence="9" id="KW-1185">Reference proteome</keyword>
<keyword evidence="8" id="KW-0282">Flagellum</keyword>
<comment type="similarity">
    <text evidence="1 5">Belongs to the FlgD family.</text>
</comment>
<keyword evidence="8" id="KW-0966">Cell projection</keyword>
<reference evidence="8 9" key="1">
    <citation type="journal article" date="2020" name="Nature">
        <title>Bacterial chemolithoautotrophy via manganese oxidation.</title>
        <authorList>
            <person name="Yu H."/>
            <person name="Leadbetter J.R."/>
        </authorList>
    </citation>
    <scope>NUCLEOTIDE SEQUENCE [LARGE SCALE GENOMIC DNA]</scope>
    <source>
        <strain evidence="8 9">RBP-1</strain>
    </source>
</reference>
<keyword evidence="3 5" id="KW-1005">Bacterial flagellum biogenesis</keyword>
<proteinExistence type="inferred from homology"/>
<name>A0A7X6DFE9_9BURK</name>
<dbReference type="AlphaFoldDB" id="A0A7X6DFE9"/>
<evidence type="ECO:0000259" key="7">
    <source>
        <dbReference type="Pfam" id="PF13861"/>
    </source>
</evidence>
<evidence type="ECO:0000256" key="3">
    <source>
        <dbReference type="ARBA" id="ARBA00022795"/>
    </source>
</evidence>
<organism evidence="8 9">
    <name type="scientific">Ramlibacter lithotrophicus</name>
    <dbReference type="NCBI Taxonomy" id="2606681"/>
    <lineage>
        <taxon>Bacteria</taxon>
        <taxon>Pseudomonadati</taxon>
        <taxon>Pseudomonadota</taxon>
        <taxon>Betaproteobacteria</taxon>
        <taxon>Burkholderiales</taxon>
        <taxon>Comamonadaceae</taxon>
        <taxon>Ramlibacter</taxon>
    </lineage>
</organism>
<dbReference type="Pfam" id="PF13861">
    <property type="entry name" value="FLgD_tudor"/>
    <property type="match status" value="1"/>
</dbReference>
<evidence type="ECO:0000259" key="6">
    <source>
        <dbReference type="Pfam" id="PF13860"/>
    </source>
</evidence>
<dbReference type="Gene3D" id="2.60.40.4070">
    <property type="match status" value="1"/>
</dbReference>
<dbReference type="Proteomes" id="UP000521868">
    <property type="component" value="Unassembled WGS sequence"/>
</dbReference>
<feature type="domain" description="FlgD/Vpr Ig-like" evidence="6">
    <location>
        <begin position="106"/>
        <end position="176"/>
    </location>
</feature>
<dbReference type="Gene3D" id="2.30.30.910">
    <property type="match status" value="1"/>
</dbReference>
<comment type="function">
    <text evidence="4 5">Required for flagellar hook formation. May act as a scaffolding protein.</text>
</comment>
<keyword evidence="8" id="KW-0969">Cilium</keyword>
<dbReference type="InterPro" id="IPR025965">
    <property type="entry name" value="FlgD/Vpr_Ig-like"/>
</dbReference>
<dbReference type="Pfam" id="PF03963">
    <property type="entry name" value="FlgD"/>
    <property type="match status" value="1"/>
</dbReference>
<accession>A0A7X6DFE9</accession>
<evidence type="ECO:0000256" key="5">
    <source>
        <dbReference type="RuleBase" id="RU362076"/>
    </source>
</evidence>
<dbReference type="Pfam" id="PF13860">
    <property type="entry name" value="FlgD_ig"/>
    <property type="match status" value="1"/>
</dbReference>
<comment type="caution">
    <text evidence="8">The sequence shown here is derived from an EMBL/GenBank/DDBJ whole genome shotgun (WGS) entry which is preliminary data.</text>
</comment>
<dbReference type="InterPro" id="IPR025963">
    <property type="entry name" value="FLgD_Tudor"/>
</dbReference>
<evidence type="ECO:0000256" key="4">
    <source>
        <dbReference type="ARBA" id="ARBA00024746"/>
    </source>
</evidence>
<dbReference type="EMBL" id="VTOX01000003">
    <property type="protein sequence ID" value="NKE66181.1"/>
    <property type="molecule type" value="Genomic_DNA"/>
</dbReference>